<feature type="non-terminal residue" evidence="2">
    <location>
        <position position="1"/>
    </location>
</feature>
<gene>
    <name evidence="2" type="ORF">GLOINDRAFT_94423</name>
</gene>
<dbReference type="HOGENOM" id="CLU_1820475_0_0_1"/>
<keyword evidence="1" id="KW-0472">Membrane</keyword>
<evidence type="ECO:0000313" key="2">
    <source>
        <dbReference type="EMBL" id="ESA16440.1"/>
    </source>
</evidence>
<feature type="transmembrane region" description="Helical" evidence="1">
    <location>
        <begin position="49"/>
        <end position="74"/>
    </location>
</feature>
<proteinExistence type="predicted"/>
<dbReference type="EMBL" id="KI281048">
    <property type="protein sequence ID" value="ESA16440.1"/>
    <property type="molecule type" value="Genomic_DNA"/>
</dbReference>
<accession>U9U7S9</accession>
<keyword evidence="1" id="KW-0812">Transmembrane</keyword>
<dbReference type="AlphaFoldDB" id="U9U7S9"/>
<name>U9U7S9_RHIID</name>
<keyword evidence="1" id="KW-1133">Transmembrane helix</keyword>
<protein>
    <submittedName>
        <fullName evidence="2">Uncharacterized protein</fullName>
    </submittedName>
</protein>
<reference evidence="2" key="1">
    <citation type="submission" date="2013-07" db="EMBL/GenBank/DDBJ databases">
        <title>The genome of an arbuscular mycorrhizal fungus provides insights into the evolution of the oldest plant symbiosis.</title>
        <authorList>
            <consortium name="DOE Joint Genome Institute"/>
            <person name="Tisserant E."/>
            <person name="Malbreil M."/>
            <person name="Kuo A."/>
            <person name="Kohler A."/>
            <person name="Symeonidi A."/>
            <person name="Balestrini R."/>
            <person name="Charron P."/>
            <person name="Duensing N."/>
            <person name="Frei-dit-Frey N."/>
            <person name="Gianinazzi-Pearson V."/>
            <person name="Gilbert B."/>
            <person name="Handa Y."/>
            <person name="Hijri M."/>
            <person name="Kaul R."/>
            <person name="Kawaguchi M."/>
            <person name="Krajinski F."/>
            <person name="Lammers P."/>
            <person name="Lapierre D."/>
            <person name="Masclaux F.G."/>
            <person name="Murat C."/>
            <person name="Morin E."/>
            <person name="Ndikumana S."/>
            <person name="Pagni M."/>
            <person name="Petitpierre D."/>
            <person name="Requena N."/>
            <person name="Rosikiewicz P."/>
            <person name="Riley R."/>
            <person name="Saito K."/>
            <person name="San Clemente H."/>
            <person name="Shapiro H."/>
            <person name="van Tuinen D."/>
            <person name="Becard G."/>
            <person name="Bonfante P."/>
            <person name="Paszkowski U."/>
            <person name="Shachar-Hill Y."/>
            <person name="Young J.P."/>
            <person name="Sanders I.R."/>
            <person name="Henrissat B."/>
            <person name="Rensing S.A."/>
            <person name="Grigoriev I.V."/>
            <person name="Corradi N."/>
            <person name="Roux C."/>
            <person name="Martin F."/>
        </authorList>
    </citation>
    <scope>NUCLEOTIDE SEQUENCE</scope>
    <source>
        <strain evidence="2">DAOM 197198</strain>
    </source>
</reference>
<sequence length="142" mass="16596">NKSSILVYWFTGNSPYRTRKSKIIINVICCTFQLNLCRCDRQIYLTMKLVIHCIITTTQIFGVIVSFALTLVGIRRRALHNLLQFFVAPSDKWYLRMNLASMHEGRKRSDMFATSLDMINYWLASVDHHVKLPTNGFLPIFY</sequence>
<evidence type="ECO:0000256" key="1">
    <source>
        <dbReference type="SAM" id="Phobius"/>
    </source>
</evidence>
<organism evidence="2">
    <name type="scientific">Rhizophagus irregularis (strain DAOM 181602 / DAOM 197198 / MUCL 43194)</name>
    <name type="common">Arbuscular mycorrhizal fungus</name>
    <name type="synonym">Glomus intraradices</name>
    <dbReference type="NCBI Taxonomy" id="747089"/>
    <lineage>
        <taxon>Eukaryota</taxon>
        <taxon>Fungi</taxon>
        <taxon>Fungi incertae sedis</taxon>
        <taxon>Mucoromycota</taxon>
        <taxon>Glomeromycotina</taxon>
        <taxon>Glomeromycetes</taxon>
        <taxon>Glomerales</taxon>
        <taxon>Glomeraceae</taxon>
        <taxon>Rhizophagus</taxon>
    </lineage>
</organism>